<evidence type="ECO:0000313" key="3">
    <source>
        <dbReference type="Proteomes" id="UP001349994"/>
    </source>
</evidence>
<dbReference type="InterPro" id="IPR025579">
    <property type="entry name" value="DUF4357"/>
</dbReference>
<dbReference type="Proteomes" id="UP001349994">
    <property type="component" value="Unassembled WGS sequence"/>
</dbReference>
<sequence>MDSGELAPTEKGLHELGCTLHFDSPSAAAVFVLVGSCNGWTEWVDESGRTLSFVYRDSRTD</sequence>
<dbReference type="Pfam" id="PF14267">
    <property type="entry name" value="DUF4357"/>
    <property type="match status" value="1"/>
</dbReference>
<reference evidence="2 3" key="1">
    <citation type="submission" date="2024-01" db="EMBL/GenBank/DDBJ databases">
        <title>novel species in genus Adlercreutzia.</title>
        <authorList>
            <person name="Liu X."/>
        </authorList>
    </citation>
    <scope>NUCLEOTIDE SEQUENCE [LARGE SCALE GENOMIC DNA]</scope>
    <source>
        <strain evidence="2 3">R7</strain>
    </source>
</reference>
<name>A0ABU6IKC4_9ACTN</name>
<protein>
    <submittedName>
        <fullName evidence="2">DUF4357 domain-containing protein</fullName>
    </submittedName>
</protein>
<proteinExistence type="predicted"/>
<keyword evidence="3" id="KW-1185">Reference proteome</keyword>
<accession>A0ABU6IKC4</accession>
<dbReference type="RefSeq" id="WP_338211419.1">
    <property type="nucleotide sequence ID" value="NZ_JAYMFF010000023.1"/>
</dbReference>
<comment type="caution">
    <text evidence="2">The sequence shown here is derived from an EMBL/GenBank/DDBJ whole genome shotgun (WGS) entry which is preliminary data.</text>
</comment>
<evidence type="ECO:0000313" key="2">
    <source>
        <dbReference type="EMBL" id="MEC4176867.1"/>
    </source>
</evidence>
<dbReference type="EMBL" id="JAYMFF010000023">
    <property type="protein sequence ID" value="MEC4176867.1"/>
    <property type="molecule type" value="Genomic_DNA"/>
</dbReference>
<organism evidence="2 3">
    <name type="scientific">Adlercreutzia wanghongyangiae</name>
    <dbReference type="NCBI Taxonomy" id="3111451"/>
    <lineage>
        <taxon>Bacteria</taxon>
        <taxon>Bacillati</taxon>
        <taxon>Actinomycetota</taxon>
        <taxon>Coriobacteriia</taxon>
        <taxon>Eggerthellales</taxon>
        <taxon>Eggerthellaceae</taxon>
        <taxon>Adlercreutzia</taxon>
    </lineage>
</organism>
<evidence type="ECO:0000259" key="1">
    <source>
        <dbReference type="Pfam" id="PF14267"/>
    </source>
</evidence>
<feature type="domain" description="DUF4357" evidence="1">
    <location>
        <begin position="19"/>
        <end position="51"/>
    </location>
</feature>
<gene>
    <name evidence="2" type="ORF">VIN30_10455</name>
</gene>